<feature type="region of interest" description="Disordered" evidence="1">
    <location>
        <begin position="1"/>
        <end position="46"/>
    </location>
</feature>
<sequence>MAFKIDTQAYKETVTHKPKPPHPNQETQIEASVPKNPPLKKPIGDINSYIPPSSNSAFSSLFLSKSEWLEKEFNLSQEAIINLLKLQEKQDLEILEDLENSQTQNTNKIDKDSFLALLLSGLKK</sequence>
<comment type="caution">
    <text evidence="2">The sequence shown here is derived from an EMBL/GenBank/DDBJ whole genome shotgun (WGS) entry which is preliminary data.</text>
</comment>
<protein>
    <submittedName>
        <fullName evidence="2">Uncharacterized protein</fullName>
    </submittedName>
</protein>
<evidence type="ECO:0000313" key="3">
    <source>
        <dbReference type="Proteomes" id="UP000249746"/>
    </source>
</evidence>
<keyword evidence="3" id="KW-1185">Reference proteome</keyword>
<dbReference type="Proteomes" id="UP000249746">
    <property type="component" value="Unassembled WGS sequence"/>
</dbReference>
<dbReference type="EMBL" id="NBIU01000016">
    <property type="protein sequence ID" value="PZT47968.1"/>
    <property type="molecule type" value="Genomic_DNA"/>
</dbReference>
<evidence type="ECO:0000313" key="2">
    <source>
        <dbReference type="EMBL" id="PZT47968.1"/>
    </source>
</evidence>
<gene>
    <name evidence="2" type="ORF">B6S12_06155</name>
</gene>
<reference evidence="2 3" key="1">
    <citation type="submission" date="2017-03" db="EMBL/GenBank/DDBJ databases">
        <title>Genomic and clinical evidence uncovers the enterohepatic species Helicobacter valdiviensis as a potential human intestinal pathogen.</title>
        <authorList>
            <person name="Fresia P."/>
            <person name="Jara R."/>
            <person name="Sierra R."/>
            <person name="Ferres I."/>
            <person name="Greif G."/>
            <person name="Iraola G."/>
            <person name="Collado L."/>
        </authorList>
    </citation>
    <scope>NUCLEOTIDE SEQUENCE [LARGE SCALE GENOMIC DNA]</scope>
    <source>
        <strain evidence="2 3">WBE14</strain>
    </source>
</reference>
<name>A0A2W6MXN5_9HELI</name>
<proteinExistence type="predicted"/>
<dbReference type="OrthoDB" id="9857952at2"/>
<evidence type="ECO:0000256" key="1">
    <source>
        <dbReference type="SAM" id="MobiDB-lite"/>
    </source>
</evidence>
<dbReference type="RefSeq" id="WP_111229935.1">
    <property type="nucleotide sequence ID" value="NZ_NBIU01000016.1"/>
</dbReference>
<accession>A0A2W6MXN5</accession>
<dbReference type="AlphaFoldDB" id="A0A2W6MXN5"/>
<organism evidence="2 3">
    <name type="scientific">Helicobacter valdiviensis</name>
    <dbReference type="NCBI Taxonomy" id="1458358"/>
    <lineage>
        <taxon>Bacteria</taxon>
        <taxon>Pseudomonadati</taxon>
        <taxon>Campylobacterota</taxon>
        <taxon>Epsilonproteobacteria</taxon>
        <taxon>Campylobacterales</taxon>
        <taxon>Helicobacteraceae</taxon>
        <taxon>Helicobacter</taxon>
    </lineage>
</organism>